<feature type="compositionally biased region" description="Low complexity" evidence="1">
    <location>
        <begin position="186"/>
        <end position="214"/>
    </location>
</feature>
<gene>
    <name evidence="2" type="ORF">B0T25DRAFT_575706</name>
</gene>
<name>A0AAJ0HUT5_9PEZI</name>
<feature type="compositionally biased region" description="Pro residues" evidence="1">
    <location>
        <begin position="234"/>
        <end position="250"/>
    </location>
</feature>
<reference evidence="2" key="1">
    <citation type="journal article" date="2023" name="Mol. Phylogenet. Evol.">
        <title>Genome-scale phylogeny and comparative genomics of the fungal order Sordariales.</title>
        <authorList>
            <person name="Hensen N."/>
            <person name="Bonometti L."/>
            <person name="Westerberg I."/>
            <person name="Brannstrom I.O."/>
            <person name="Guillou S."/>
            <person name="Cros-Aarteil S."/>
            <person name="Calhoun S."/>
            <person name="Haridas S."/>
            <person name="Kuo A."/>
            <person name="Mondo S."/>
            <person name="Pangilinan J."/>
            <person name="Riley R."/>
            <person name="LaButti K."/>
            <person name="Andreopoulos B."/>
            <person name="Lipzen A."/>
            <person name="Chen C."/>
            <person name="Yan M."/>
            <person name="Daum C."/>
            <person name="Ng V."/>
            <person name="Clum A."/>
            <person name="Steindorff A."/>
            <person name="Ohm R.A."/>
            <person name="Martin F."/>
            <person name="Silar P."/>
            <person name="Natvig D.O."/>
            <person name="Lalanne C."/>
            <person name="Gautier V."/>
            <person name="Ament-Velasquez S.L."/>
            <person name="Kruys A."/>
            <person name="Hutchinson M.I."/>
            <person name="Powell A.J."/>
            <person name="Barry K."/>
            <person name="Miller A.N."/>
            <person name="Grigoriev I.V."/>
            <person name="Debuchy R."/>
            <person name="Gladieux P."/>
            <person name="Hiltunen Thoren M."/>
            <person name="Johannesson H."/>
        </authorList>
    </citation>
    <scope>NUCLEOTIDE SEQUENCE</scope>
    <source>
        <strain evidence="2">CBS 955.72</strain>
    </source>
</reference>
<dbReference type="Proteomes" id="UP001275084">
    <property type="component" value="Unassembled WGS sequence"/>
</dbReference>
<feature type="compositionally biased region" description="Pro residues" evidence="1">
    <location>
        <begin position="374"/>
        <end position="383"/>
    </location>
</feature>
<evidence type="ECO:0000313" key="3">
    <source>
        <dbReference type="Proteomes" id="UP001275084"/>
    </source>
</evidence>
<evidence type="ECO:0000256" key="1">
    <source>
        <dbReference type="SAM" id="MobiDB-lite"/>
    </source>
</evidence>
<feature type="compositionally biased region" description="Low complexity" evidence="1">
    <location>
        <begin position="11"/>
        <end position="22"/>
    </location>
</feature>
<feature type="region of interest" description="Disordered" evidence="1">
    <location>
        <begin position="1"/>
        <end position="42"/>
    </location>
</feature>
<dbReference type="EMBL" id="JAUIQD010000001">
    <property type="protein sequence ID" value="KAK3363073.1"/>
    <property type="molecule type" value="Genomic_DNA"/>
</dbReference>
<feature type="region of interest" description="Disordered" evidence="1">
    <location>
        <begin position="363"/>
        <end position="504"/>
    </location>
</feature>
<reference evidence="2" key="2">
    <citation type="submission" date="2023-06" db="EMBL/GenBank/DDBJ databases">
        <authorList>
            <consortium name="Lawrence Berkeley National Laboratory"/>
            <person name="Haridas S."/>
            <person name="Hensen N."/>
            <person name="Bonometti L."/>
            <person name="Westerberg I."/>
            <person name="Brannstrom I.O."/>
            <person name="Guillou S."/>
            <person name="Cros-Aarteil S."/>
            <person name="Calhoun S."/>
            <person name="Kuo A."/>
            <person name="Mondo S."/>
            <person name="Pangilinan J."/>
            <person name="Riley R."/>
            <person name="Labutti K."/>
            <person name="Andreopoulos B."/>
            <person name="Lipzen A."/>
            <person name="Chen C."/>
            <person name="Yanf M."/>
            <person name="Daum C."/>
            <person name="Ng V."/>
            <person name="Clum A."/>
            <person name="Steindorff A."/>
            <person name="Ohm R."/>
            <person name="Martin F."/>
            <person name="Silar P."/>
            <person name="Natvig D."/>
            <person name="Lalanne C."/>
            <person name="Gautier V."/>
            <person name="Ament-Velasquez S.L."/>
            <person name="Kruys A."/>
            <person name="Hutchinson M.I."/>
            <person name="Powell A.J."/>
            <person name="Barry K."/>
            <person name="Miller A.N."/>
            <person name="Grigoriev I.V."/>
            <person name="Debuchy R."/>
            <person name="Gladieux P."/>
            <person name="Thoren M.H."/>
            <person name="Johannesson H."/>
        </authorList>
    </citation>
    <scope>NUCLEOTIDE SEQUENCE</scope>
    <source>
        <strain evidence="2">CBS 955.72</strain>
    </source>
</reference>
<feature type="compositionally biased region" description="Basic residues" evidence="1">
    <location>
        <begin position="23"/>
        <end position="37"/>
    </location>
</feature>
<feature type="compositionally biased region" description="Polar residues" evidence="1">
    <location>
        <begin position="422"/>
        <end position="442"/>
    </location>
</feature>
<evidence type="ECO:0000313" key="2">
    <source>
        <dbReference type="EMBL" id="KAK3363073.1"/>
    </source>
</evidence>
<feature type="region of interest" description="Disordered" evidence="1">
    <location>
        <begin position="135"/>
        <end position="316"/>
    </location>
</feature>
<sequence length="504" mass="53464">MAPNGPPVITPPKLLKPLLTKKGTLRKRPGPAPKPRKRVEQSYTRQRKIDVLLFLLNHRVADSRLRKVPRRRIGQPHDQEPEQPMIRDANGELVWYRAPTYIETSKFWKVPVPTIQGWWDAREKILEGTGIELPAAATGPRMLPPTEPPADPSAQTGDDSSKDVSDNSSESPAATSGQPIEGRLDATPATASGSGSAPALARTPANGATPATHGAPPPDSAAQPFNSPVTKRAPVPPPVASRPQPPPRHAPAPSQAQTLPPPPPPTSTPHAGPAPTVVRGHPAGPPTAPYRAQPPPTYGSPYGSPDGPPLIPTNHRHYTTSSIMALHLLASSPRPIRFTSKNNPLSIIPPNIRFHLSADRPLRKQVSINLTTTTPPPAPPPPNTTVVTSPAGTYPHHPPSGDGGRRSSSGMEEILRDKETTKPMQVSTTTSTPIPAQESPTGSLDERAANSSVEATPEAVSVAASNDDSEGDSEASLKDDPDEGAPVSTPEAYDEEEDEEMTDA</sequence>
<feature type="compositionally biased region" description="Acidic residues" evidence="1">
    <location>
        <begin position="492"/>
        <end position="504"/>
    </location>
</feature>
<protein>
    <submittedName>
        <fullName evidence="2">Uncharacterized protein</fullName>
    </submittedName>
</protein>
<organism evidence="2 3">
    <name type="scientific">Lasiosphaeria hispida</name>
    <dbReference type="NCBI Taxonomy" id="260671"/>
    <lineage>
        <taxon>Eukaryota</taxon>
        <taxon>Fungi</taxon>
        <taxon>Dikarya</taxon>
        <taxon>Ascomycota</taxon>
        <taxon>Pezizomycotina</taxon>
        <taxon>Sordariomycetes</taxon>
        <taxon>Sordariomycetidae</taxon>
        <taxon>Sordariales</taxon>
        <taxon>Lasiosphaeriaceae</taxon>
        <taxon>Lasiosphaeria</taxon>
    </lineage>
</organism>
<comment type="caution">
    <text evidence="2">The sequence shown here is derived from an EMBL/GenBank/DDBJ whole genome shotgun (WGS) entry which is preliminary data.</text>
</comment>
<dbReference type="AlphaFoldDB" id="A0AAJ0HUT5"/>
<feature type="compositionally biased region" description="Pro residues" evidence="1">
    <location>
        <begin position="142"/>
        <end position="151"/>
    </location>
</feature>
<accession>A0AAJ0HUT5</accession>
<feature type="compositionally biased region" description="Pro residues" evidence="1">
    <location>
        <begin position="1"/>
        <end position="10"/>
    </location>
</feature>
<keyword evidence="3" id="KW-1185">Reference proteome</keyword>
<feature type="compositionally biased region" description="Pro residues" evidence="1">
    <location>
        <begin position="283"/>
        <end position="298"/>
    </location>
</feature>
<proteinExistence type="predicted"/>